<evidence type="ECO:0000256" key="2">
    <source>
        <dbReference type="SAM" id="SignalP"/>
    </source>
</evidence>
<dbReference type="OMA" id="FATKAQQ"/>
<sequence>MLTSLSALLLLSTVYASPIAILEERQTQQVDLNYEVSGSQFQSFQDANTLKQYLRSQGVTYNFDYNKLSAGVTAVDNYFATKAQQTTTSSNSNGFTNPNSGAVQTDSESTSLKGGPSYTNASLSAQSLLVQAITFSDGDAACAGGAIQRSKTTSSTSSSGASNSTASVTGNSQPVMIVTNATVSGAADSEDVVGGTQDALTAGSCAARATGASARSSILTTLTVPINTSGSTTFGSTAQSFCEAGVSAKQSGKSGDSGTSSSGTQAALTDGGVTAEVTCNGQRKTSSAAAVTFNLKLQGTYSSAAGFAGTFTGMRTASASISCT</sequence>
<evidence type="ECO:0000313" key="3">
    <source>
        <dbReference type="EMBL" id="EME42385.1"/>
    </source>
</evidence>
<feature type="compositionally biased region" description="Low complexity" evidence="1">
    <location>
        <begin position="150"/>
        <end position="169"/>
    </location>
</feature>
<keyword evidence="2" id="KW-0732">Signal</keyword>
<dbReference type="AlphaFoldDB" id="N1PLF5"/>
<dbReference type="EMBL" id="KB446541">
    <property type="protein sequence ID" value="EME42385.1"/>
    <property type="molecule type" value="Genomic_DNA"/>
</dbReference>
<feature type="signal peptide" evidence="2">
    <location>
        <begin position="1"/>
        <end position="16"/>
    </location>
</feature>
<dbReference type="OrthoDB" id="3648876at2759"/>
<feature type="region of interest" description="Disordered" evidence="1">
    <location>
        <begin position="86"/>
        <end position="117"/>
    </location>
</feature>
<evidence type="ECO:0000256" key="1">
    <source>
        <dbReference type="SAM" id="MobiDB-lite"/>
    </source>
</evidence>
<evidence type="ECO:0000313" key="4">
    <source>
        <dbReference type="Proteomes" id="UP000016933"/>
    </source>
</evidence>
<proteinExistence type="predicted"/>
<name>N1PLF5_DOTSN</name>
<accession>N1PLF5</accession>
<dbReference type="Proteomes" id="UP000016933">
    <property type="component" value="Unassembled WGS sequence"/>
</dbReference>
<keyword evidence="4" id="KW-1185">Reference proteome</keyword>
<reference evidence="4" key="1">
    <citation type="journal article" date="2012" name="PLoS Genet.">
        <title>The genomes of the fungal plant pathogens Cladosporium fulvum and Dothistroma septosporum reveal adaptation to different hosts and lifestyles but also signatures of common ancestry.</title>
        <authorList>
            <person name="de Wit P.J.G.M."/>
            <person name="van der Burgt A."/>
            <person name="Oekmen B."/>
            <person name="Stergiopoulos I."/>
            <person name="Abd-Elsalam K.A."/>
            <person name="Aerts A.L."/>
            <person name="Bahkali A.H."/>
            <person name="Beenen H.G."/>
            <person name="Chettri P."/>
            <person name="Cox M.P."/>
            <person name="Datema E."/>
            <person name="de Vries R.P."/>
            <person name="Dhillon B."/>
            <person name="Ganley A.R."/>
            <person name="Griffiths S.A."/>
            <person name="Guo Y."/>
            <person name="Hamelin R.C."/>
            <person name="Henrissat B."/>
            <person name="Kabir M.S."/>
            <person name="Jashni M.K."/>
            <person name="Kema G."/>
            <person name="Klaubauf S."/>
            <person name="Lapidus A."/>
            <person name="Levasseur A."/>
            <person name="Lindquist E."/>
            <person name="Mehrabi R."/>
            <person name="Ohm R.A."/>
            <person name="Owen T.J."/>
            <person name="Salamov A."/>
            <person name="Schwelm A."/>
            <person name="Schijlen E."/>
            <person name="Sun H."/>
            <person name="van den Burg H.A."/>
            <person name="van Ham R.C.H.J."/>
            <person name="Zhang S."/>
            <person name="Goodwin S.B."/>
            <person name="Grigoriev I.V."/>
            <person name="Collemare J."/>
            <person name="Bradshaw R.E."/>
        </authorList>
    </citation>
    <scope>NUCLEOTIDE SEQUENCE [LARGE SCALE GENOMIC DNA]</scope>
    <source>
        <strain evidence="4">NZE10 / CBS 128990</strain>
    </source>
</reference>
<feature type="region of interest" description="Disordered" evidence="1">
    <location>
        <begin position="149"/>
        <end position="169"/>
    </location>
</feature>
<reference evidence="3 4" key="2">
    <citation type="journal article" date="2012" name="PLoS Pathog.">
        <title>Diverse lifestyles and strategies of plant pathogenesis encoded in the genomes of eighteen Dothideomycetes fungi.</title>
        <authorList>
            <person name="Ohm R.A."/>
            <person name="Feau N."/>
            <person name="Henrissat B."/>
            <person name="Schoch C.L."/>
            <person name="Horwitz B.A."/>
            <person name="Barry K.W."/>
            <person name="Condon B.J."/>
            <person name="Copeland A.C."/>
            <person name="Dhillon B."/>
            <person name="Glaser F."/>
            <person name="Hesse C.N."/>
            <person name="Kosti I."/>
            <person name="LaButti K."/>
            <person name="Lindquist E.A."/>
            <person name="Lucas S."/>
            <person name="Salamov A.A."/>
            <person name="Bradshaw R.E."/>
            <person name="Ciuffetti L."/>
            <person name="Hamelin R.C."/>
            <person name="Kema G.H.J."/>
            <person name="Lawrence C."/>
            <person name="Scott J.A."/>
            <person name="Spatafora J.W."/>
            <person name="Turgeon B.G."/>
            <person name="de Wit P.J.G.M."/>
            <person name="Zhong S."/>
            <person name="Goodwin S.B."/>
            <person name="Grigoriev I.V."/>
        </authorList>
    </citation>
    <scope>NUCLEOTIDE SEQUENCE [LARGE SCALE GENOMIC DNA]</scope>
    <source>
        <strain evidence="4">NZE10 / CBS 128990</strain>
    </source>
</reference>
<organism evidence="3 4">
    <name type="scientific">Dothistroma septosporum (strain NZE10 / CBS 128990)</name>
    <name type="common">Red band needle blight fungus</name>
    <name type="synonym">Mycosphaerella pini</name>
    <dbReference type="NCBI Taxonomy" id="675120"/>
    <lineage>
        <taxon>Eukaryota</taxon>
        <taxon>Fungi</taxon>
        <taxon>Dikarya</taxon>
        <taxon>Ascomycota</taxon>
        <taxon>Pezizomycotina</taxon>
        <taxon>Dothideomycetes</taxon>
        <taxon>Dothideomycetidae</taxon>
        <taxon>Mycosphaerellales</taxon>
        <taxon>Mycosphaerellaceae</taxon>
        <taxon>Dothistroma</taxon>
    </lineage>
</organism>
<feature type="compositionally biased region" description="Low complexity" evidence="1">
    <location>
        <begin position="86"/>
        <end position="100"/>
    </location>
</feature>
<feature type="chain" id="PRO_5004109450" evidence="2">
    <location>
        <begin position="17"/>
        <end position="324"/>
    </location>
</feature>
<dbReference type="HOGENOM" id="CLU_858341_0_0_1"/>
<protein>
    <submittedName>
        <fullName evidence="3">Uncharacterized protein</fullName>
    </submittedName>
</protein>
<dbReference type="eggNOG" id="ENOG502RFYQ">
    <property type="taxonomic scope" value="Eukaryota"/>
</dbReference>
<feature type="compositionally biased region" description="Polar residues" evidence="1">
    <location>
        <begin position="101"/>
        <end position="117"/>
    </location>
</feature>
<gene>
    <name evidence="3" type="ORF">DOTSEDRAFT_81283</name>
</gene>